<evidence type="ECO:0000313" key="2">
    <source>
        <dbReference type="Proteomes" id="UP000094256"/>
    </source>
</evidence>
<dbReference type="EMBL" id="CP014168">
    <property type="protein sequence ID" value="AOH86698.1"/>
    <property type="molecule type" value="Genomic_DNA"/>
</dbReference>
<protein>
    <submittedName>
        <fullName evidence="1">Uncharacterized protein</fullName>
    </submittedName>
</protein>
<dbReference type="STRING" id="1560345.AWL63_10750"/>
<name>A0A1B3ZGZ5_9SPHN</name>
<accession>A0A1B3ZGZ5</accession>
<dbReference type="Proteomes" id="UP000094256">
    <property type="component" value="Chromosome"/>
</dbReference>
<evidence type="ECO:0000313" key="1">
    <source>
        <dbReference type="EMBL" id="AOH86698.1"/>
    </source>
</evidence>
<reference evidence="1 2" key="1">
    <citation type="submission" date="2016-01" db="EMBL/GenBank/DDBJ databases">
        <title>Complete genome and mega plasmid sequence of Sphingomonas panacis DCY99 elicits systemic resistance in rice to Xanthomonas oryzae.</title>
        <authorList>
            <person name="Kim Y.J."/>
            <person name="Yang D.C."/>
            <person name="Sing P."/>
        </authorList>
    </citation>
    <scope>NUCLEOTIDE SEQUENCE [LARGE SCALE GENOMIC DNA]</scope>
    <source>
        <strain evidence="1 2">DCY99</strain>
    </source>
</reference>
<gene>
    <name evidence="1" type="ORF">AWL63_10750</name>
</gene>
<dbReference type="AlphaFoldDB" id="A0A1B3ZGZ5"/>
<sequence length="132" mass="14845">MLFSLGRTDTMERIMGVFHPVSVASDRVMATLVSGLEVEFGHTVAEALAHRFLEAEETDFLWDARVQERWIGADESGDDEDIELDRVRIFGRLDGRWFVAVMIVDGDGNARDVIGKREFGRRRQALAAFADG</sequence>
<organism evidence="1 2">
    <name type="scientific">Sphingomonas panacis</name>
    <dbReference type="NCBI Taxonomy" id="1560345"/>
    <lineage>
        <taxon>Bacteria</taxon>
        <taxon>Pseudomonadati</taxon>
        <taxon>Pseudomonadota</taxon>
        <taxon>Alphaproteobacteria</taxon>
        <taxon>Sphingomonadales</taxon>
        <taxon>Sphingomonadaceae</taxon>
        <taxon>Sphingomonas</taxon>
    </lineage>
</organism>
<proteinExistence type="predicted"/>
<dbReference type="KEGG" id="span:AWL63_10750"/>
<keyword evidence="2" id="KW-1185">Reference proteome</keyword>